<feature type="compositionally biased region" description="Basic and acidic residues" evidence="1">
    <location>
        <begin position="479"/>
        <end position="491"/>
    </location>
</feature>
<feature type="region of interest" description="Disordered" evidence="1">
    <location>
        <begin position="293"/>
        <end position="333"/>
    </location>
</feature>
<proteinExistence type="predicted"/>
<evidence type="ECO:0000256" key="1">
    <source>
        <dbReference type="SAM" id="MobiDB-lite"/>
    </source>
</evidence>
<dbReference type="InterPro" id="IPR038945">
    <property type="entry name" value="MBD13-like"/>
</dbReference>
<evidence type="ECO:0008006" key="3">
    <source>
        <dbReference type="Google" id="ProtNLM"/>
    </source>
</evidence>
<dbReference type="PANTHER" id="PTHR34067:SF21">
    <property type="entry name" value="MBD DOMAIN-CONTAINING PROTEIN"/>
    <property type="match status" value="1"/>
</dbReference>
<dbReference type="AlphaFoldDB" id="A0A3P5YI24"/>
<gene>
    <name evidence="2" type="ORF">BRAA09T37199Z</name>
</gene>
<feature type="region of interest" description="Disordered" evidence="1">
    <location>
        <begin position="454"/>
        <end position="498"/>
    </location>
</feature>
<evidence type="ECO:0000313" key="2">
    <source>
        <dbReference type="EMBL" id="VDC59588.1"/>
    </source>
</evidence>
<sequence>MLRQLPPTITADETPEWLPVGWIVHSTALKRGRQSKTYTHLKTGRKLATKDQVIEFVRMDEIREHRESAILRKKALLKALQDEEAARERASRLHDARKANLESVSFCKNPYYEINDNNVSSGSNPHSEQEVVPQCKTTKESEAASFDKLEETGSDYITYDYNTEEEDLSDNEYVEDKGSQENVETFSNLTSIPLRLQPERMTKLESRAITQCLLEGKNIVSLYADEEKFQEVETSKAEEDCLKEAHLVVESFGEGNLQDVVVVDKAREIPGLTGSFSIEINLNCEPHLGDSLVEKGWNQSGNGGTGTRNQESEERLKTQATHEGTANELRGSVFENFNAGSSADDLIKTNELGLNPCPDTRQEKNISGSKKRKKSAEPCSSKNIKKGDTEAQTDNLGKGKRTPRKPHGGKRSSSEKTPVEWPEPCPNFPFEPLRTSEDDDSVIRRYLEEYYTAAGSADSSNLPLPDFGLPSFSNIKVSQSEEHESKEKKSPDPPYVASSSLRCCVSMVATLQQTVAGN</sequence>
<organism evidence="2">
    <name type="scientific">Brassica campestris</name>
    <name type="common">Field mustard</name>
    <dbReference type="NCBI Taxonomy" id="3711"/>
    <lineage>
        <taxon>Eukaryota</taxon>
        <taxon>Viridiplantae</taxon>
        <taxon>Streptophyta</taxon>
        <taxon>Embryophyta</taxon>
        <taxon>Tracheophyta</taxon>
        <taxon>Spermatophyta</taxon>
        <taxon>Magnoliopsida</taxon>
        <taxon>eudicotyledons</taxon>
        <taxon>Gunneridae</taxon>
        <taxon>Pentapetalae</taxon>
        <taxon>rosids</taxon>
        <taxon>malvids</taxon>
        <taxon>Brassicales</taxon>
        <taxon>Brassicaceae</taxon>
        <taxon>Brassiceae</taxon>
        <taxon>Brassica</taxon>
    </lineage>
</organism>
<dbReference type="PANTHER" id="PTHR34067">
    <property type="entry name" value="OS04G0193200 PROTEIN"/>
    <property type="match status" value="1"/>
</dbReference>
<protein>
    <recommendedName>
        <fullName evidence="3">MBD domain-containing protein</fullName>
    </recommendedName>
</protein>
<reference evidence="2" key="1">
    <citation type="submission" date="2018-11" db="EMBL/GenBank/DDBJ databases">
        <authorList>
            <consortium name="Genoscope - CEA"/>
            <person name="William W."/>
        </authorList>
    </citation>
    <scope>NUCLEOTIDE SEQUENCE</scope>
</reference>
<feature type="compositionally biased region" description="Basic residues" evidence="1">
    <location>
        <begin position="398"/>
        <end position="410"/>
    </location>
</feature>
<accession>A0A3P5YI24</accession>
<feature type="region of interest" description="Disordered" evidence="1">
    <location>
        <begin position="350"/>
        <end position="436"/>
    </location>
</feature>
<name>A0A3P5YI24_BRACM</name>
<dbReference type="EMBL" id="LR031568">
    <property type="protein sequence ID" value="VDC59588.1"/>
    <property type="molecule type" value="Genomic_DNA"/>
</dbReference>